<evidence type="ECO:0000313" key="5">
    <source>
        <dbReference type="Proteomes" id="UP000184096"/>
    </source>
</evidence>
<evidence type="ECO:0000313" key="4">
    <source>
        <dbReference type="EMBL" id="SHN70355.1"/>
    </source>
</evidence>
<dbReference type="EMBL" id="LT670849">
    <property type="protein sequence ID" value="SHN70355.1"/>
    <property type="molecule type" value="Genomic_DNA"/>
</dbReference>
<dbReference type="InterPro" id="IPR002477">
    <property type="entry name" value="Peptidoglycan-bd-like"/>
</dbReference>
<feature type="region of interest" description="Disordered" evidence="1">
    <location>
        <begin position="113"/>
        <end position="144"/>
    </location>
</feature>
<proteinExistence type="predicted"/>
<dbReference type="Pfam" id="PF01471">
    <property type="entry name" value="PG_binding_1"/>
    <property type="match status" value="1"/>
</dbReference>
<feature type="region of interest" description="Disordered" evidence="1">
    <location>
        <begin position="39"/>
        <end position="59"/>
    </location>
</feature>
<dbReference type="SUPFAM" id="SSF47090">
    <property type="entry name" value="PGBD-like"/>
    <property type="match status" value="1"/>
</dbReference>
<gene>
    <name evidence="4" type="ORF">SAMN05444170_1710</name>
</gene>
<feature type="chain" id="PRO_5012048561" evidence="2">
    <location>
        <begin position="20"/>
        <end position="157"/>
    </location>
</feature>
<dbReference type="Gene3D" id="1.10.101.10">
    <property type="entry name" value="PGBD-like superfamily/PGBD"/>
    <property type="match status" value="1"/>
</dbReference>
<evidence type="ECO:0000259" key="3">
    <source>
        <dbReference type="Pfam" id="PF01471"/>
    </source>
</evidence>
<feature type="domain" description="Peptidoglycan binding-like" evidence="3">
    <location>
        <begin position="57"/>
        <end position="110"/>
    </location>
</feature>
<dbReference type="RefSeq" id="WP_072817501.1">
    <property type="nucleotide sequence ID" value="NZ_LT670849.1"/>
</dbReference>
<evidence type="ECO:0000256" key="1">
    <source>
        <dbReference type="SAM" id="MobiDB-lite"/>
    </source>
</evidence>
<name>A0A1M7TI10_9BRAD</name>
<dbReference type="Proteomes" id="UP000184096">
    <property type="component" value="Chromosome I"/>
</dbReference>
<keyword evidence="5" id="KW-1185">Reference proteome</keyword>
<protein>
    <submittedName>
        <fullName evidence="4">Putative peptidoglycan binding domain-containing protein</fullName>
    </submittedName>
</protein>
<feature type="signal peptide" evidence="2">
    <location>
        <begin position="1"/>
        <end position="19"/>
    </location>
</feature>
<dbReference type="InterPro" id="IPR036365">
    <property type="entry name" value="PGBD-like_sf"/>
</dbReference>
<dbReference type="OrthoDB" id="8092964at2"/>
<keyword evidence="2" id="KW-0732">Signal</keyword>
<accession>A0A1M7TI10</accession>
<sequence>MRAAILVLFILGIAAGAQSARAGLSDTPREISAPADAAALADEGTQQSEDQIRLSRTKRRDVQRGLARIGFNTKPTGKFDDQTRDAISRWQEQHGYPKTGFLNAAQHQALMNESADAAQDGKSDHTDRRHGRTRRGGGGIGGPIGAIGHVVGGIFGR</sequence>
<evidence type="ECO:0000256" key="2">
    <source>
        <dbReference type="SAM" id="SignalP"/>
    </source>
</evidence>
<dbReference type="AlphaFoldDB" id="A0A1M7TI10"/>
<organism evidence="4 5">
    <name type="scientific">Bradyrhizobium erythrophlei</name>
    <dbReference type="NCBI Taxonomy" id="1437360"/>
    <lineage>
        <taxon>Bacteria</taxon>
        <taxon>Pseudomonadati</taxon>
        <taxon>Pseudomonadota</taxon>
        <taxon>Alphaproteobacteria</taxon>
        <taxon>Hyphomicrobiales</taxon>
        <taxon>Nitrobacteraceae</taxon>
        <taxon>Bradyrhizobium</taxon>
    </lineage>
</organism>
<dbReference type="InterPro" id="IPR036366">
    <property type="entry name" value="PGBDSf"/>
</dbReference>
<reference evidence="5" key="1">
    <citation type="submission" date="2016-11" db="EMBL/GenBank/DDBJ databases">
        <authorList>
            <person name="Varghese N."/>
            <person name="Submissions S."/>
        </authorList>
    </citation>
    <scope>NUCLEOTIDE SEQUENCE [LARGE SCALE GENOMIC DNA]</scope>
    <source>
        <strain evidence="5">GAS401</strain>
    </source>
</reference>